<dbReference type="CDD" id="cd14014">
    <property type="entry name" value="STKc_PknB_like"/>
    <property type="match status" value="1"/>
</dbReference>
<dbReference type="InterPro" id="IPR008271">
    <property type="entry name" value="Ser/Thr_kinase_AS"/>
</dbReference>
<organism evidence="7">
    <name type="scientific">Methyloraptor flagellatus</name>
    <dbReference type="NCBI Taxonomy" id="3162530"/>
    <lineage>
        <taxon>Bacteria</taxon>
        <taxon>Pseudomonadati</taxon>
        <taxon>Pseudomonadota</taxon>
        <taxon>Alphaproteobacteria</taxon>
        <taxon>Hyphomicrobiales</taxon>
        <taxon>Ancalomicrobiaceae</taxon>
        <taxon>Methyloraptor</taxon>
    </lineage>
</organism>
<keyword evidence="4 7" id="KW-0418">Kinase</keyword>
<dbReference type="PROSITE" id="PS50011">
    <property type="entry name" value="PROTEIN_KINASE_DOM"/>
    <property type="match status" value="1"/>
</dbReference>
<dbReference type="Gene3D" id="1.10.510.10">
    <property type="entry name" value="Transferase(Phosphotransferase) domain 1"/>
    <property type="match status" value="1"/>
</dbReference>
<proteinExistence type="inferred from homology"/>
<gene>
    <name evidence="7" type="ORF">ABS361_04900</name>
</gene>
<dbReference type="RefSeq" id="WP_407050710.1">
    <property type="nucleotide sequence ID" value="NZ_CP158568.1"/>
</dbReference>
<dbReference type="GO" id="GO:0005524">
    <property type="term" value="F:ATP binding"/>
    <property type="evidence" value="ECO:0007669"/>
    <property type="project" value="UniProtKB-KW"/>
</dbReference>
<accession>A0AAU7XC63</accession>
<dbReference type="GO" id="GO:0004674">
    <property type="term" value="F:protein serine/threonine kinase activity"/>
    <property type="evidence" value="ECO:0007669"/>
    <property type="project" value="TreeGrafter"/>
</dbReference>
<dbReference type="PANTHER" id="PTHR43289">
    <property type="entry name" value="MITOGEN-ACTIVATED PROTEIN KINASE KINASE KINASE 20-RELATED"/>
    <property type="match status" value="1"/>
</dbReference>
<evidence type="ECO:0000259" key="6">
    <source>
        <dbReference type="PROSITE" id="PS50011"/>
    </source>
</evidence>
<dbReference type="Pfam" id="PF00582">
    <property type="entry name" value="Usp"/>
    <property type="match status" value="1"/>
</dbReference>
<sequence length="500" mass="53756">MLRPSELEPGQRIDGYVLGERLANGGMGSIWRATRADLKMPLVLKIPFFMPGDDVSNIIGYEVEEMVMRRLEGPHVPRFVGAGDLAALPYLAMEYVAGTPLDNWVRQAPVAPVEVARIGAMIAEALDDVHHQKVVHHDLKPGNIILAERGAVLLDFGLARHEDLPDLLGEESALPMGSAPYMAPEQVLGHRGDPASDIFALGAILYELATKELPFGDPQSTSGMKRRLYKAPKPPRSIVRSIPRWLQEIVLKCLEVDPRRRYASAGQLLFDLNHGEQVTLTERGSRDEPEGLMARLVGWFAAKRKTVDVAGLMPQRIEVSAASRAPIVLAAVDLGPGQAALAEDVRVHVRRVLDSAPEARLACLTVLRTKLAGDDDTVDEAGRTAYVGRLLALKDWAQPLGVPEEAVSYHVVEAIDPGGAILDYAEHNRVDHIVLGARGSSALRRHLGSVSAAVVARAHCTVTVVRLKARAVEGEAADATAGDGAAADMAAAGGGGDRDF</sequence>
<dbReference type="InterPro" id="IPR000719">
    <property type="entry name" value="Prot_kinase_dom"/>
</dbReference>
<dbReference type="PRINTS" id="PR01438">
    <property type="entry name" value="UNVRSLSTRESS"/>
</dbReference>
<dbReference type="Pfam" id="PF00069">
    <property type="entry name" value="Pkinase"/>
    <property type="match status" value="1"/>
</dbReference>
<dbReference type="AlphaFoldDB" id="A0AAU7XC63"/>
<evidence type="ECO:0000256" key="1">
    <source>
        <dbReference type="ARBA" id="ARBA00008791"/>
    </source>
</evidence>
<dbReference type="PROSITE" id="PS00108">
    <property type="entry name" value="PROTEIN_KINASE_ST"/>
    <property type="match status" value="1"/>
</dbReference>
<dbReference type="Gene3D" id="3.30.200.20">
    <property type="entry name" value="Phosphorylase Kinase, domain 1"/>
    <property type="match status" value="1"/>
</dbReference>
<dbReference type="EMBL" id="CP158568">
    <property type="protein sequence ID" value="XBY45618.1"/>
    <property type="molecule type" value="Genomic_DNA"/>
</dbReference>
<dbReference type="InterPro" id="IPR006016">
    <property type="entry name" value="UspA"/>
</dbReference>
<evidence type="ECO:0000313" key="7">
    <source>
        <dbReference type="EMBL" id="XBY45618.1"/>
    </source>
</evidence>
<evidence type="ECO:0000256" key="2">
    <source>
        <dbReference type="ARBA" id="ARBA00022679"/>
    </source>
</evidence>
<evidence type="ECO:0000256" key="5">
    <source>
        <dbReference type="ARBA" id="ARBA00022840"/>
    </source>
</evidence>
<keyword evidence="5" id="KW-0067">ATP-binding</keyword>
<dbReference type="KEGG" id="mflg:ABS361_04900"/>
<evidence type="ECO:0000256" key="4">
    <source>
        <dbReference type="ARBA" id="ARBA00022777"/>
    </source>
</evidence>
<name>A0AAU7XC63_9HYPH</name>
<keyword evidence="3" id="KW-0547">Nucleotide-binding</keyword>
<reference evidence="7" key="1">
    <citation type="submission" date="2024-06" db="EMBL/GenBank/DDBJ databases">
        <title>Methylostella associata gen. nov., sp. nov., a novel Ancalomicrobiaceae-affiliated facultatively methylotrophic bacteria that feed on methanotrophs of the genus Methylococcus.</title>
        <authorList>
            <person name="Saltykova V."/>
            <person name="Danilova O.V."/>
            <person name="Oshkin I.Y."/>
            <person name="Belova S.E."/>
            <person name="Pimenov N.V."/>
            <person name="Dedysh S.N."/>
        </authorList>
    </citation>
    <scope>NUCLEOTIDE SEQUENCE</scope>
    <source>
        <strain evidence="7">S20</strain>
    </source>
</reference>
<feature type="domain" description="Protein kinase" evidence="6">
    <location>
        <begin position="16"/>
        <end position="280"/>
    </location>
</feature>
<dbReference type="SMART" id="SM00220">
    <property type="entry name" value="S_TKc"/>
    <property type="match status" value="1"/>
</dbReference>
<dbReference type="SUPFAM" id="SSF52402">
    <property type="entry name" value="Adenine nucleotide alpha hydrolases-like"/>
    <property type="match status" value="1"/>
</dbReference>
<dbReference type="InterPro" id="IPR014729">
    <property type="entry name" value="Rossmann-like_a/b/a_fold"/>
</dbReference>
<dbReference type="InterPro" id="IPR011009">
    <property type="entry name" value="Kinase-like_dom_sf"/>
</dbReference>
<dbReference type="PANTHER" id="PTHR43289:SF34">
    <property type="entry name" value="SERINE_THREONINE-PROTEIN KINASE YBDM-RELATED"/>
    <property type="match status" value="1"/>
</dbReference>
<dbReference type="InterPro" id="IPR006015">
    <property type="entry name" value="Universal_stress_UspA"/>
</dbReference>
<evidence type="ECO:0000256" key="3">
    <source>
        <dbReference type="ARBA" id="ARBA00022741"/>
    </source>
</evidence>
<keyword evidence="2" id="KW-0808">Transferase</keyword>
<dbReference type="Gene3D" id="3.40.50.620">
    <property type="entry name" value="HUPs"/>
    <property type="match status" value="1"/>
</dbReference>
<dbReference type="SUPFAM" id="SSF56112">
    <property type="entry name" value="Protein kinase-like (PK-like)"/>
    <property type="match status" value="1"/>
</dbReference>
<comment type="similarity">
    <text evidence="1">Belongs to the universal stress protein A family.</text>
</comment>
<protein>
    <submittedName>
        <fullName evidence="7">Bifunctional serine/threonine-protein kinase/universal stress protein</fullName>
    </submittedName>
</protein>